<feature type="compositionally biased region" description="Low complexity" evidence="2">
    <location>
        <begin position="753"/>
        <end position="764"/>
    </location>
</feature>
<evidence type="ECO:0000256" key="1">
    <source>
        <dbReference type="ARBA" id="ARBA00005558"/>
    </source>
</evidence>
<keyword evidence="5" id="KW-1185">Reference proteome</keyword>
<dbReference type="InterPro" id="IPR037026">
    <property type="entry name" value="Vgr_OB-fold_dom_sf"/>
</dbReference>
<gene>
    <name evidence="4" type="primary">tssI</name>
    <name evidence="4" type="ORF">F3J38_25135</name>
</gene>
<dbReference type="InterPro" id="IPR006533">
    <property type="entry name" value="T6SS_Vgr_RhsGE"/>
</dbReference>
<dbReference type="Pfam" id="PF05954">
    <property type="entry name" value="Phage_GPD"/>
    <property type="match status" value="1"/>
</dbReference>
<dbReference type="Gene3D" id="2.30.110.50">
    <property type="match status" value="1"/>
</dbReference>
<dbReference type="Gene3D" id="2.40.50.230">
    <property type="entry name" value="Gp5 N-terminal domain"/>
    <property type="match status" value="1"/>
</dbReference>
<proteinExistence type="inferred from homology"/>
<name>A0ABX0R2Z7_9GAMM</name>
<evidence type="ECO:0000313" key="4">
    <source>
        <dbReference type="EMBL" id="NIF03294.1"/>
    </source>
</evidence>
<comment type="caution">
    <text evidence="4">The sequence shown here is derived from an EMBL/GenBank/DDBJ whole genome shotgun (WGS) entry which is preliminary data.</text>
</comment>
<dbReference type="NCBIfam" id="TIGR01646">
    <property type="entry name" value="vgr_GE"/>
    <property type="match status" value="1"/>
</dbReference>
<evidence type="ECO:0000313" key="5">
    <source>
        <dbReference type="Proteomes" id="UP000780690"/>
    </source>
</evidence>
<dbReference type="RefSeq" id="WP_167143472.1">
    <property type="nucleotide sequence ID" value="NZ_VWXD01000015.1"/>
</dbReference>
<comment type="similarity">
    <text evidence="1">Belongs to the VgrG protein family.</text>
</comment>
<accession>A0ABX0R2Z7</accession>
<dbReference type="InterPro" id="IPR006531">
    <property type="entry name" value="Gp5/Vgr_OB"/>
</dbReference>
<feature type="region of interest" description="Disordered" evidence="2">
    <location>
        <begin position="691"/>
        <end position="779"/>
    </location>
</feature>
<sequence>MDRVVIAHTPLGSALLFKKLTGIEQLSECYQFNVEMLSTDNSIDLQSLLGEQITMELRPNPTTQRFLSGIITRMEFVGHEKHLEAYFVYRATVRPHLWNLTQAYGFRIWQQKTARAILTEVFQEYDIAIDDQLEGDFRNWDYCVQYQESLYDFVKRIMEHEGIYFYFRHEMGKETLVLCNSSTPHKPFGDYATIEYHQAGAGGYVNQECIDTWHTAATVSASLHSHDDYNYEQSNADLSATSQISQAKTPGNISRVEWPGRYPIQGDGTHYAQIRQQEQIARQLQTEGAGDAFGLAPGYTFALCLSPRAEDEGKPFLITRVAYHLEENSYTSNDEDVTKHRFCFSVVPASITWRPARSTAWPRTTGPQTAVVIKASDASKGDGEHVSTDQLGRVRVKFHWFKADDETKLYSCWMRVSSGWAGNQYGAYQIPRVGEEVVVDFINGDPHTPVVVGRVYNDLQPLPVSESSITEASESEISDGDNIVAESAAEWNYAKSGIWSRTLGSQDPNDGNFLSFDDTEGEQSLDLHGAKQINISAKEAIKIFSEKEGEDSIKMWSPGKIYIQSEDTLSTSAPTQRHSIRGSYYTVSGANFTTNGIGLTINGVNGTINLVSNFQYTTSEFSAKGIVFEYGQIKYTRNHAEFKKTTHEVKDLSTQIIRSSLVSFLNGGGGGYVGSDTEQQSVRNTLDRIRAKKQERRNARNNPNRQEEQGQELQERQQTPRQSQEQAREPTPRQSQEQQREPTPRQSEEQRRNSNSSNSSNSSNDSADDEFFDAQSGPA</sequence>
<dbReference type="SUPFAM" id="SSF69255">
    <property type="entry name" value="gp5 N-terminal domain-like"/>
    <property type="match status" value="1"/>
</dbReference>
<feature type="domain" description="Gp5/Type VI secretion system Vgr protein OB-fold" evidence="3">
    <location>
        <begin position="388"/>
        <end position="456"/>
    </location>
</feature>
<dbReference type="NCBIfam" id="TIGR03361">
    <property type="entry name" value="VI_Rhs_Vgr"/>
    <property type="match status" value="1"/>
</dbReference>
<dbReference type="SUPFAM" id="SSF69279">
    <property type="entry name" value="Phage tail proteins"/>
    <property type="match status" value="2"/>
</dbReference>
<dbReference type="Gene3D" id="4.10.220.110">
    <property type="match status" value="1"/>
</dbReference>
<dbReference type="EMBL" id="VWXD01000015">
    <property type="protein sequence ID" value="NIF03294.1"/>
    <property type="molecule type" value="Genomic_DNA"/>
</dbReference>
<dbReference type="Pfam" id="PF04717">
    <property type="entry name" value="Phage_base_V"/>
    <property type="match status" value="1"/>
</dbReference>
<evidence type="ECO:0000256" key="2">
    <source>
        <dbReference type="SAM" id="MobiDB-lite"/>
    </source>
</evidence>
<dbReference type="Gene3D" id="3.55.50.10">
    <property type="entry name" value="Baseplate protein-like domains"/>
    <property type="match status" value="1"/>
</dbReference>
<protein>
    <submittedName>
        <fullName evidence="4">Type VI secretion system tip protein VgrG</fullName>
    </submittedName>
</protein>
<feature type="compositionally biased region" description="Basic and acidic residues" evidence="2">
    <location>
        <begin position="738"/>
        <end position="752"/>
    </location>
</feature>
<evidence type="ECO:0000259" key="3">
    <source>
        <dbReference type="Pfam" id="PF04717"/>
    </source>
</evidence>
<organism evidence="4 5">
    <name type="scientific">Candidatus Pantoea formicae</name>
    <dbReference type="NCBI Taxonomy" id="2608355"/>
    <lineage>
        <taxon>Bacteria</taxon>
        <taxon>Pseudomonadati</taxon>
        <taxon>Pseudomonadota</taxon>
        <taxon>Gammaproteobacteria</taxon>
        <taxon>Enterobacterales</taxon>
        <taxon>Erwiniaceae</taxon>
        <taxon>Pantoea</taxon>
    </lineage>
</organism>
<dbReference type="Proteomes" id="UP000780690">
    <property type="component" value="Unassembled WGS sequence"/>
</dbReference>
<reference evidence="4 5" key="1">
    <citation type="journal article" date="2019" name="bioRxiv">
        <title>Bacteria contribute to plant secondary compound degradation in a generalist herbivore system.</title>
        <authorList>
            <person name="Francoeur C.B."/>
            <person name="Khadempour L."/>
            <person name="Moreira-Soto R.D."/>
            <person name="Gotting K."/>
            <person name="Book A.J."/>
            <person name="Pinto-Tomas A.A."/>
            <person name="Keefover-Ring K."/>
            <person name="Currie C.R."/>
        </authorList>
    </citation>
    <scope>NUCLEOTIDE SEQUENCE [LARGE SCALE GENOMIC DNA]</scope>
    <source>
        <strain evidence="4 5">Acro-805</strain>
    </source>
</reference>
<dbReference type="InterPro" id="IPR017847">
    <property type="entry name" value="T6SS_RhsGE_Vgr_subset"/>
</dbReference>